<feature type="transmembrane region" description="Helical" evidence="7">
    <location>
        <begin position="136"/>
        <end position="163"/>
    </location>
</feature>
<evidence type="ECO:0000256" key="4">
    <source>
        <dbReference type="ARBA" id="ARBA00022692"/>
    </source>
</evidence>
<feature type="transmembrane region" description="Helical" evidence="7">
    <location>
        <begin position="246"/>
        <end position="265"/>
    </location>
</feature>
<evidence type="ECO:0000313" key="10">
    <source>
        <dbReference type="Proteomes" id="UP000007517"/>
    </source>
</evidence>
<dbReference type="GO" id="GO:0022857">
    <property type="term" value="F:transmembrane transporter activity"/>
    <property type="evidence" value="ECO:0007669"/>
    <property type="project" value="TreeGrafter"/>
</dbReference>
<accession>H6RNQ4</accession>
<name>H6RNQ4_BLASD</name>
<evidence type="ECO:0000256" key="2">
    <source>
        <dbReference type="ARBA" id="ARBA00022475"/>
    </source>
</evidence>
<organism evidence="9 10">
    <name type="scientific">Blastococcus saxobsidens (strain DD2)</name>
    <dbReference type="NCBI Taxonomy" id="1146883"/>
    <lineage>
        <taxon>Bacteria</taxon>
        <taxon>Bacillati</taxon>
        <taxon>Actinomycetota</taxon>
        <taxon>Actinomycetes</taxon>
        <taxon>Geodermatophilales</taxon>
        <taxon>Geodermatophilaceae</taxon>
        <taxon>Blastococcus</taxon>
    </lineage>
</organism>
<reference evidence="9 10" key="1">
    <citation type="journal article" date="2012" name="J. Bacteriol.">
        <title>Genome Sequence of Blastococcus saxobsidens DD2, a Stone-Inhabiting Bacterium.</title>
        <authorList>
            <person name="Chouaia B."/>
            <person name="Crotti E."/>
            <person name="Brusetti L."/>
            <person name="Daffonchio D."/>
            <person name="Essoussi I."/>
            <person name="Nouioui I."/>
            <person name="Sbissi I."/>
            <person name="Ghodhbane-Gtari F."/>
            <person name="Gtari M."/>
            <person name="Vacherie B."/>
            <person name="Barbe V."/>
            <person name="Medigue C."/>
            <person name="Gury J."/>
            <person name="Pujic P."/>
            <person name="Normand P."/>
        </authorList>
    </citation>
    <scope>NUCLEOTIDE SEQUENCE [LARGE SCALE GENOMIC DNA]</scope>
    <source>
        <strain evidence="9 10">DD2</strain>
    </source>
</reference>
<feature type="transmembrane region" description="Helical" evidence="7">
    <location>
        <begin position="360"/>
        <end position="381"/>
    </location>
</feature>
<evidence type="ECO:0000313" key="9">
    <source>
        <dbReference type="EMBL" id="CCG05202.1"/>
    </source>
</evidence>
<dbReference type="STRING" id="1146883.BLASA_4392"/>
<reference evidence="10" key="2">
    <citation type="submission" date="2012-02" db="EMBL/GenBank/DDBJ databases">
        <title>Complete genome sequence of Blastococcus saxobsidens strain DD2.</title>
        <authorList>
            <person name="Genoscope."/>
        </authorList>
    </citation>
    <scope>NUCLEOTIDE SEQUENCE [LARGE SCALE GENOMIC DNA]</scope>
    <source>
        <strain evidence="10">DD2</strain>
    </source>
</reference>
<comment type="subcellular location">
    <subcellularLocation>
        <location evidence="1">Cell inner membrane</location>
        <topology evidence="1">Multi-pass membrane protein</topology>
    </subcellularLocation>
</comment>
<evidence type="ECO:0000256" key="5">
    <source>
        <dbReference type="ARBA" id="ARBA00022989"/>
    </source>
</evidence>
<dbReference type="PANTHER" id="PTHR33362:SF5">
    <property type="entry name" value="C4-DICARBOXYLATE TRAP TRANSPORTER LARGE PERMEASE PROTEIN DCTM"/>
    <property type="match status" value="1"/>
</dbReference>
<feature type="transmembrane region" description="Helical" evidence="7">
    <location>
        <begin position="401"/>
        <end position="426"/>
    </location>
</feature>
<dbReference type="HOGENOM" id="CLU_019824_4_0_11"/>
<evidence type="ECO:0000256" key="3">
    <source>
        <dbReference type="ARBA" id="ARBA00022519"/>
    </source>
</evidence>
<feature type="transmembrane region" description="Helical" evidence="7">
    <location>
        <begin position="277"/>
        <end position="298"/>
    </location>
</feature>
<proteinExistence type="predicted"/>
<feature type="transmembrane region" description="Helical" evidence="7">
    <location>
        <begin position="55"/>
        <end position="76"/>
    </location>
</feature>
<dbReference type="Pfam" id="PF06808">
    <property type="entry name" value="DctM"/>
    <property type="match status" value="1"/>
</dbReference>
<keyword evidence="6 7" id="KW-0472">Membrane</keyword>
<evidence type="ECO:0000256" key="1">
    <source>
        <dbReference type="ARBA" id="ARBA00004429"/>
    </source>
</evidence>
<dbReference type="KEGG" id="bsd:BLASA_4392"/>
<keyword evidence="2" id="KW-1003">Cell membrane</keyword>
<dbReference type="RefSeq" id="WP_014378073.1">
    <property type="nucleotide sequence ID" value="NC_016943.1"/>
</dbReference>
<feature type="transmembrane region" description="Helical" evidence="7">
    <location>
        <begin position="221"/>
        <end position="240"/>
    </location>
</feature>
<sequence length="431" mass="45377">MDIALPLVMLLVLLLAGMPIGFALLVTGALGISLVASPDTMLGVLQTLPYRSTTSYSLVTIPMFVLMANFITKGGLGRDIFESLRQWTGRLPGGSVIATIYASAGLGAICGSSAAAASTMGQVAIPELKRQGYSPALSVGAVAVAGTLAIMIPPSTGLIFYAILTEQSIGAMLIAGIVPGLIMALALSAGVLAWAIPGQRRGTIPRGTAFSLKQKLYSSRLLWPFVVLIVAIVGGIYFGVVSAIEASALGAAISLLMLVLLRRITWPEMVHGIKDTVYVTTMIYIIILGAHAFGQFLSMSRVPSRMLEALTTAGLGRWTVMLLILLAVLVMGFFMDQLAILSLSLPLIFPVIMELGFDPIWFGIVMILLAEIGLVTPPMGLNVFVAAGAANEPVEVGFRGIWPFVGIMFAVLALLLLVPDIATFMVPADLS</sequence>
<evidence type="ECO:0000259" key="8">
    <source>
        <dbReference type="Pfam" id="PF06808"/>
    </source>
</evidence>
<feature type="transmembrane region" description="Helical" evidence="7">
    <location>
        <begin position="169"/>
        <end position="196"/>
    </location>
</feature>
<dbReference type="EMBL" id="FO117623">
    <property type="protein sequence ID" value="CCG05202.1"/>
    <property type="molecule type" value="Genomic_DNA"/>
</dbReference>
<gene>
    <name evidence="9" type="ordered locus">BLASA_4392</name>
</gene>
<dbReference type="AlphaFoldDB" id="H6RNQ4"/>
<dbReference type="eggNOG" id="COG1593">
    <property type="taxonomic scope" value="Bacteria"/>
</dbReference>
<dbReference type="OrthoDB" id="9777699at2"/>
<keyword evidence="5 7" id="KW-1133">Transmembrane helix</keyword>
<evidence type="ECO:0000256" key="6">
    <source>
        <dbReference type="ARBA" id="ARBA00023136"/>
    </source>
</evidence>
<dbReference type="InterPro" id="IPR010656">
    <property type="entry name" value="DctM"/>
</dbReference>
<dbReference type="GO" id="GO:0005886">
    <property type="term" value="C:plasma membrane"/>
    <property type="evidence" value="ECO:0007669"/>
    <property type="project" value="UniProtKB-SubCell"/>
</dbReference>
<dbReference type="PANTHER" id="PTHR33362">
    <property type="entry name" value="SIALIC ACID TRAP TRANSPORTER PERMEASE PROTEIN SIAT-RELATED"/>
    <property type="match status" value="1"/>
</dbReference>
<keyword evidence="10" id="KW-1185">Reference proteome</keyword>
<feature type="domain" description="TRAP C4-dicarboxylate transport system permease DctM subunit" evidence="8">
    <location>
        <begin position="7"/>
        <end position="420"/>
    </location>
</feature>
<feature type="transmembrane region" description="Helical" evidence="7">
    <location>
        <begin position="318"/>
        <end position="348"/>
    </location>
</feature>
<evidence type="ECO:0000256" key="7">
    <source>
        <dbReference type="SAM" id="Phobius"/>
    </source>
</evidence>
<dbReference type="Proteomes" id="UP000007517">
    <property type="component" value="Chromosome"/>
</dbReference>
<protein>
    <submittedName>
        <fullName evidence="9">TRAP transporter, DctM subunit</fullName>
    </submittedName>
</protein>
<dbReference type="InterPro" id="IPR004681">
    <property type="entry name" value="TRAP_DctM"/>
</dbReference>
<keyword evidence="4 7" id="KW-0812">Transmembrane</keyword>
<dbReference type="NCBIfam" id="TIGR00786">
    <property type="entry name" value="dctM"/>
    <property type="match status" value="1"/>
</dbReference>
<keyword evidence="3" id="KW-0997">Cell inner membrane</keyword>
<dbReference type="PIRSF" id="PIRSF006066">
    <property type="entry name" value="HI0050"/>
    <property type="match status" value="1"/>
</dbReference>